<dbReference type="KEGG" id="sacd:HS1genome_0858"/>
<proteinExistence type="predicted"/>
<gene>
    <name evidence="1" type="ORF">HS1genome_0858</name>
</gene>
<organism evidence="1 2">
    <name type="scientific">Sulfodiicoccus acidiphilus</name>
    <dbReference type="NCBI Taxonomy" id="1670455"/>
    <lineage>
        <taxon>Archaea</taxon>
        <taxon>Thermoproteota</taxon>
        <taxon>Thermoprotei</taxon>
        <taxon>Sulfolobales</taxon>
        <taxon>Sulfolobaceae</taxon>
        <taxon>Sulfodiicoccus</taxon>
    </lineage>
</organism>
<evidence type="ECO:0000313" key="1">
    <source>
        <dbReference type="EMBL" id="BBD72469.1"/>
    </source>
</evidence>
<reference evidence="2" key="1">
    <citation type="submission" date="2018-04" db="EMBL/GenBank/DDBJ databases">
        <title>Complete genome sequence of Sulfodiicoccus acidiphilus strain HS-1.</title>
        <authorList>
            <person name="Sakai H.D."/>
            <person name="Kurosawa N."/>
        </authorList>
    </citation>
    <scope>NUCLEOTIDE SEQUENCE [LARGE SCALE GENOMIC DNA]</scope>
    <source>
        <strain evidence="2">HS-1</strain>
    </source>
</reference>
<keyword evidence="2" id="KW-1185">Reference proteome</keyword>
<evidence type="ECO:0008006" key="3">
    <source>
        <dbReference type="Google" id="ProtNLM"/>
    </source>
</evidence>
<protein>
    <recommendedName>
        <fullName evidence="3">Amine oxidase domain-containing protein</fullName>
    </recommendedName>
</protein>
<sequence>MGSLEELYELIPDIKEKIIGIDLLDSKEAETEYYLPGGDLNHLPMKVPYLFDGRPGYRTEFQGLYMGSAGSYPGGQVTGIPGFNAAQALLKDMGIK</sequence>
<evidence type="ECO:0000313" key="2">
    <source>
        <dbReference type="Proteomes" id="UP000276741"/>
    </source>
</evidence>
<dbReference type="PANTHER" id="PTHR10668">
    <property type="entry name" value="PHYTOENE DEHYDROGENASE"/>
    <property type="match status" value="1"/>
</dbReference>
<dbReference type="PANTHER" id="PTHR10668:SF103">
    <property type="entry name" value="PYRIDINE NUCLEOTIDE-DISULFIDE OXIDOREDUCTASE DOMAIN-CONTAINING PROTEIN 2"/>
    <property type="match status" value="1"/>
</dbReference>
<dbReference type="RefSeq" id="WP_126449773.1">
    <property type="nucleotide sequence ID" value="NZ_AP018553.1"/>
</dbReference>
<dbReference type="AlphaFoldDB" id="A0A348B2R7"/>
<accession>A0A348B2R7</accession>
<dbReference type="EMBL" id="AP018553">
    <property type="protein sequence ID" value="BBD72469.1"/>
    <property type="molecule type" value="Genomic_DNA"/>
</dbReference>
<dbReference type="Proteomes" id="UP000276741">
    <property type="component" value="Chromosome"/>
</dbReference>
<name>A0A348B2R7_9CREN</name>
<dbReference type="GeneID" id="38666359"/>